<evidence type="ECO:0000313" key="10">
    <source>
        <dbReference type="Proteomes" id="UP000600565"/>
    </source>
</evidence>
<dbReference type="InterPro" id="IPR012218">
    <property type="entry name" value="Cyt_c_BACSU-c550-type"/>
</dbReference>
<dbReference type="RefSeq" id="WP_191702499.1">
    <property type="nucleotide sequence ID" value="NZ_JACSPW010000001.1"/>
</dbReference>
<proteinExistence type="predicted"/>
<keyword evidence="10" id="KW-1185">Reference proteome</keyword>
<evidence type="ECO:0000256" key="1">
    <source>
        <dbReference type="ARBA" id="ARBA00022448"/>
    </source>
</evidence>
<dbReference type="PANTHER" id="PTHR37823">
    <property type="entry name" value="CYTOCHROME C-553-LIKE"/>
    <property type="match status" value="1"/>
</dbReference>
<reference evidence="9 10" key="1">
    <citation type="submission" date="2020-08" db="EMBL/GenBank/DDBJ databases">
        <title>A Genomic Blueprint of the Chicken Gut Microbiome.</title>
        <authorList>
            <person name="Gilroy R."/>
            <person name="Ravi A."/>
            <person name="Getino M."/>
            <person name="Pursley I."/>
            <person name="Horton D.L."/>
            <person name="Alikhan N.-F."/>
            <person name="Baker D."/>
            <person name="Gharbi K."/>
            <person name="Hall N."/>
            <person name="Watson M."/>
            <person name="Adriaenssens E.M."/>
            <person name="Foster-Nyarko E."/>
            <person name="Jarju S."/>
            <person name="Secka A."/>
            <person name="Antonio M."/>
            <person name="Oren A."/>
            <person name="Chaudhuri R."/>
            <person name="La Ragione R.M."/>
            <person name="Hildebrand F."/>
            <person name="Pallen M.J."/>
        </authorList>
    </citation>
    <scope>NUCLEOTIDE SEQUENCE [LARGE SCALE GENOMIC DNA]</scope>
    <source>
        <strain evidence="9 10">Sa1YVA6</strain>
    </source>
</reference>
<evidence type="ECO:0000256" key="5">
    <source>
        <dbReference type="ARBA" id="ARBA00023004"/>
    </source>
</evidence>
<dbReference type="Pfam" id="PF13442">
    <property type="entry name" value="Cytochrome_CBB3"/>
    <property type="match status" value="1"/>
</dbReference>
<gene>
    <name evidence="9" type="ORF">H9632_02300</name>
</gene>
<dbReference type="Gene3D" id="1.10.760.10">
    <property type="entry name" value="Cytochrome c-like domain"/>
    <property type="match status" value="1"/>
</dbReference>
<evidence type="ECO:0000259" key="8">
    <source>
        <dbReference type="PROSITE" id="PS51007"/>
    </source>
</evidence>
<organism evidence="9 10">
    <name type="scientific">Solibacillus merdavium</name>
    <dbReference type="NCBI Taxonomy" id="2762218"/>
    <lineage>
        <taxon>Bacteria</taxon>
        <taxon>Bacillati</taxon>
        <taxon>Bacillota</taxon>
        <taxon>Bacilli</taxon>
        <taxon>Bacillales</taxon>
        <taxon>Caryophanaceae</taxon>
        <taxon>Solibacillus</taxon>
    </lineage>
</organism>
<keyword evidence="4" id="KW-0249">Electron transport</keyword>
<dbReference type="InterPro" id="IPR051811">
    <property type="entry name" value="Cytochrome_c550/c551-like"/>
</dbReference>
<comment type="caution">
    <text evidence="9">The sequence shown here is derived from an EMBL/GenBank/DDBJ whole genome shotgun (WGS) entry which is preliminary data.</text>
</comment>
<evidence type="ECO:0000256" key="4">
    <source>
        <dbReference type="ARBA" id="ARBA00022982"/>
    </source>
</evidence>
<keyword evidence="7" id="KW-0472">Membrane</keyword>
<dbReference type="InterPro" id="IPR036909">
    <property type="entry name" value="Cyt_c-like_dom_sf"/>
</dbReference>
<sequence length="112" mass="11496">MKNNPLIPYTLIMAFGIALIFFMSFEGAADKNSADGDHAGETAELNGEDIAQKNCISCHGGDLTGGGGPSIVGLDAEHIKDVALNGTESGAMPAILKNEAEAEAVAEYISGL</sequence>
<keyword evidence="7" id="KW-0812">Transmembrane</keyword>
<keyword evidence="3 6" id="KW-0479">Metal-binding</keyword>
<feature type="transmembrane region" description="Helical" evidence="7">
    <location>
        <begin position="6"/>
        <end position="25"/>
    </location>
</feature>
<keyword evidence="5 6" id="KW-0408">Iron</keyword>
<evidence type="ECO:0000313" key="9">
    <source>
        <dbReference type="EMBL" id="MBD8031883.1"/>
    </source>
</evidence>
<dbReference type="PROSITE" id="PS51007">
    <property type="entry name" value="CYTC"/>
    <property type="match status" value="1"/>
</dbReference>
<keyword evidence="1" id="KW-0813">Transport</keyword>
<evidence type="ECO:0000256" key="6">
    <source>
        <dbReference type="PROSITE-ProRule" id="PRU00433"/>
    </source>
</evidence>
<dbReference type="InterPro" id="IPR009056">
    <property type="entry name" value="Cyt_c-like_dom"/>
</dbReference>
<evidence type="ECO:0000256" key="2">
    <source>
        <dbReference type="ARBA" id="ARBA00022617"/>
    </source>
</evidence>
<dbReference type="SUPFAM" id="SSF46626">
    <property type="entry name" value="Cytochrome c"/>
    <property type="match status" value="1"/>
</dbReference>
<dbReference type="Proteomes" id="UP000600565">
    <property type="component" value="Unassembled WGS sequence"/>
</dbReference>
<protein>
    <submittedName>
        <fullName evidence="9">Cytochrome c</fullName>
    </submittedName>
</protein>
<dbReference type="EMBL" id="JACSPW010000001">
    <property type="protein sequence ID" value="MBD8031883.1"/>
    <property type="molecule type" value="Genomic_DNA"/>
</dbReference>
<evidence type="ECO:0000256" key="3">
    <source>
        <dbReference type="ARBA" id="ARBA00022723"/>
    </source>
</evidence>
<name>A0ABR8XIX6_9BACL</name>
<feature type="domain" description="Cytochrome c" evidence="8">
    <location>
        <begin position="42"/>
        <end position="112"/>
    </location>
</feature>
<dbReference type="PIRSF" id="PIRSF000025">
    <property type="entry name" value="Cytc_Bsub_c550"/>
    <property type="match status" value="1"/>
</dbReference>
<keyword evidence="2 6" id="KW-0349">Heme</keyword>
<keyword evidence="7" id="KW-1133">Transmembrane helix</keyword>
<evidence type="ECO:0000256" key="7">
    <source>
        <dbReference type="SAM" id="Phobius"/>
    </source>
</evidence>
<accession>A0ABR8XIX6</accession>
<dbReference type="PANTHER" id="PTHR37823:SF4">
    <property type="entry name" value="MENAQUINOL-CYTOCHROME C REDUCTASE CYTOCHROME B_C SUBUNIT"/>
    <property type="match status" value="1"/>
</dbReference>